<dbReference type="GeneID" id="18930697"/>
<gene>
    <name evidence="1" type="ORF">MELLADRAFT_66773</name>
</gene>
<dbReference type="RefSeq" id="XP_007414963.1">
    <property type="nucleotide sequence ID" value="XM_007414901.1"/>
</dbReference>
<organism evidence="2">
    <name type="scientific">Melampsora larici-populina (strain 98AG31 / pathotype 3-4-7)</name>
    <name type="common">Poplar leaf rust fungus</name>
    <dbReference type="NCBI Taxonomy" id="747676"/>
    <lineage>
        <taxon>Eukaryota</taxon>
        <taxon>Fungi</taxon>
        <taxon>Dikarya</taxon>
        <taxon>Basidiomycota</taxon>
        <taxon>Pucciniomycotina</taxon>
        <taxon>Pucciniomycetes</taxon>
        <taxon>Pucciniales</taxon>
        <taxon>Melampsoraceae</taxon>
        <taxon>Melampsora</taxon>
    </lineage>
</organism>
<dbReference type="EMBL" id="GL883135">
    <property type="protein sequence ID" value="EGG01863.1"/>
    <property type="molecule type" value="Genomic_DNA"/>
</dbReference>
<dbReference type="HOGENOM" id="CLU_1982077_0_0_1"/>
<evidence type="ECO:0000313" key="1">
    <source>
        <dbReference type="EMBL" id="EGG01863.1"/>
    </source>
</evidence>
<name>F4S0I4_MELLP</name>
<proteinExistence type="predicted"/>
<dbReference type="AlphaFoldDB" id="F4S0I4"/>
<reference evidence="2" key="1">
    <citation type="journal article" date="2011" name="Proc. Natl. Acad. Sci. U.S.A.">
        <title>Obligate biotrophy features unraveled by the genomic analysis of rust fungi.</title>
        <authorList>
            <person name="Duplessis S."/>
            <person name="Cuomo C.A."/>
            <person name="Lin Y.-C."/>
            <person name="Aerts A."/>
            <person name="Tisserant E."/>
            <person name="Veneault-Fourrey C."/>
            <person name="Joly D.L."/>
            <person name="Hacquard S."/>
            <person name="Amselem J."/>
            <person name="Cantarel B.L."/>
            <person name="Chiu R."/>
            <person name="Coutinho P.M."/>
            <person name="Feau N."/>
            <person name="Field M."/>
            <person name="Frey P."/>
            <person name="Gelhaye E."/>
            <person name="Goldberg J."/>
            <person name="Grabherr M.G."/>
            <person name="Kodira C.D."/>
            <person name="Kohler A."/>
            <person name="Kuees U."/>
            <person name="Lindquist E.A."/>
            <person name="Lucas S.M."/>
            <person name="Mago R."/>
            <person name="Mauceli E."/>
            <person name="Morin E."/>
            <person name="Murat C."/>
            <person name="Pangilinan J.L."/>
            <person name="Park R."/>
            <person name="Pearson M."/>
            <person name="Quesneville H."/>
            <person name="Rouhier N."/>
            <person name="Sakthikumar S."/>
            <person name="Salamov A.A."/>
            <person name="Schmutz J."/>
            <person name="Selles B."/>
            <person name="Shapiro H."/>
            <person name="Tanguay P."/>
            <person name="Tuskan G.A."/>
            <person name="Henrissat B."/>
            <person name="Van de Peer Y."/>
            <person name="Rouze P."/>
            <person name="Ellis J.G."/>
            <person name="Dodds P.N."/>
            <person name="Schein J.E."/>
            <person name="Zhong S."/>
            <person name="Hamelin R.C."/>
            <person name="Grigoriev I.V."/>
            <person name="Szabo L.J."/>
            <person name="Martin F."/>
        </authorList>
    </citation>
    <scope>NUCLEOTIDE SEQUENCE [LARGE SCALE GENOMIC DNA]</scope>
    <source>
        <strain evidence="2">98AG31 / pathotype 3-4-7</strain>
    </source>
</reference>
<protein>
    <submittedName>
        <fullName evidence="1">Uncharacterized protein</fullName>
    </submittedName>
</protein>
<dbReference type="KEGG" id="mlr:MELLADRAFT_66773"/>
<sequence length="126" mass="14464">MNEYLVEKNTKKTRYNCNSALPTSCRPNVSYYNPAQFNGEQGMTQIPSADVDEIIERRFPDLEEMLRISPPILANHIQEVAQQLQIETDRIDLITLWGCHAAIVAELRRLHPGLYMVVNVDALWHA</sequence>
<dbReference type="VEuPathDB" id="FungiDB:MELLADRAFT_66773"/>
<dbReference type="OrthoDB" id="10377384at2759"/>
<keyword evidence="2" id="KW-1185">Reference proteome</keyword>
<accession>F4S0I4</accession>
<dbReference type="InParanoid" id="F4S0I4"/>
<dbReference type="Proteomes" id="UP000001072">
    <property type="component" value="Unassembled WGS sequence"/>
</dbReference>
<evidence type="ECO:0000313" key="2">
    <source>
        <dbReference type="Proteomes" id="UP000001072"/>
    </source>
</evidence>